<dbReference type="PANTHER" id="PTHR36181:SF2">
    <property type="entry name" value="INTRON-ENCODED ENDONUCLEASE AI3-RELATED"/>
    <property type="match status" value="1"/>
</dbReference>
<dbReference type="SUPFAM" id="SSF55608">
    <property type="entry name" value="Homing endonucleases"/>
    <property type="match status" value="2"/>
</dbReference>
<dbReference type="InterPro" id="IPR051289">
    <property type="entry name" value="LAGLIDADG_Endonuclease"/>
</dbReference>
<accession>A0ABQ2VJM5</accession>
<organism evidence="2 3">
    <name type="scientific">Streptomyces albospinus</name>
    <dbReference type="NCBI Taxonomy" id="285515"/>
    <lineage>
        <taxon>Bacteria</taxon>
        <taxon>Bacillati</taxon>
        <taxon>Actinomycetota</taxon>
        <taxon>Actinomycetes</taxon>
        <taxon>Kitasatosporales</taxon>
        <taxon>Streptomycetaceae</taxon>
        <taxon>Streptomyces</taxon>
    </lineage>
</organism>
<comment type="caution">
    <text evidence="2">The sequence shown here is derived from an EMBL/GenBank/DDBJ whole genome shotgun (WGS) entry which is preliminary data.</text>
</comment>
<dbReference type="InterPro" id="IPR027434">
    <property type="entry name" value="Homing_endonucl"/>
</dbReference>
<feature type="domain" description="Homing endonuclease LAGLIDADG" evidence="1">
    <location>
        <begin position="79"/>
        <end position="159"/>
    </location>
</feature>
<dbReference type="PANTHER" id="PTHR36181">
    <property type="entry name" value="INTRON-ENCODED ENDONUCLEASE AI3-RELATED"/>
    <property type="match status" value="1"/>
</dbReference>
<dbReference type="Proteomes" id="UP000654471">
    <property type="component" value="Unassembled WGS sequence"/>
</dbReference>
<evidence type="ECO:0000313" key="2">
    <source>
        <dbReference type="EMBL" id="GGU89467.1"/>
    </source>
</evidence>
<proteinExistence type="predicted"/>
<evidence type="ECO:0000259" key="1">
    <source>
        <dbReference type="Pfam" id="PF00961"/>
    </source>
</evidence>
<dbReference type="Gene3D" id="3.10.28.10">
    <property type="entry name" value="Homing endonucleases"/>
    <property type="match status" value="2"/>
</dbReference>
<dbReference type="EMBL" id="BMRP01000034">
    <property type="protein sequence ID" value="GGU89467.1"/>
    <property type="molecule type" value="Genomic_DNA"/>
</dbReference>
<name>A0ABQ2VJM5_9ACTN</name>
<sequence>MATVITNLMSAIPWIGQDIVESKNIIELINCTICGSVITNRLSTIGIISNKALTRGNKRRLESQKQEYLSIPSSFLAFLAGLIDGDGYIQITKTTKGFIAIKLVLSLHLSDISTLKYIESVLKLGKVIEYKDLKSPSCKLIINRTDLQEVLFPLFLHHKIFFLTETRKTQFNLAIDILKNDIKLYDEIEALNDRQKKENNSIQMLTSPSDYLNLPFWANWIIGFTLAEGSFFIKSNNDGCFSFKQRIQLNLFEAFKLVFDSNRKISLEKDMYHGFCVSSKSDIQKVINFFSFSGHHPLIGLKGISYFKWLNDLQKTLRYKNLKFPSN</sequence>
<reference evidence="3" key="1">
    <citation type="journal article" date="2019" name="Int. J. Syst. Evol. Microbiol.">
        <title>The Global Catalogue of Microorganisms (GCM) 10K type strain sequencing project: providing services to taxonomists for standard genome sequencing and annotation.</title>
        <authorList>
            <consortium name="The Broad Institute Genomics Platform"/>
            <consortium name="The Broad Institute Genome Sequencing Center for Infectious Disease"/>
            <person name="Wu L."/>
            <person name="Ma J."/>
        </authorList>
    </citation>
    <scope>NUCLEOTIDE SEQUENCE [LARGE SCALE GENOMIC DNA]</scope>
    <source>
        <strain evidence="3">JCM 3399</strain>
    </source>
</reference>
<dbReference type="InterPro" id="IPR004860">
    <property type="entry name" value="LAGLIDADG_dom"/>
</dbReference>
<gene>
    <name evidence="2" type="ORF">GCM10010211_65050</name>
</gene>
<evidence type="ECO:0000313" key="3">
    <source>
        <dbReference type="Proteomes" id="UP000654471"/>
    </source>
</evidence>
<dbReference type="Pfam" id="PF00961">
    <property type="entry name" value="LAGLIDADG_1"/>
    <property type="match status" value="1"/>
</dbReference>
<protein>
    <recommendedName>
        <fullName evidence="1">Homing endonuclease LAGLIDADG domain-containing protein</fullName>
    </recommendedName>
</protein>
<keyword evidence="3" id="KW-1185">Reference proteome</keyword>